<dbReference type="PANTHER" id="PTHR33146">
    <property type="entry name" value="ENDONUCLEASE 4"/>
    <property type="match status" value="1"/>
</dbReference>
<dbReference type="EMBL" id="KV744965">
    <property type="protein sequence ID" value="OCK80317.1"/>
    <property type="molecule type" value="Genomic_DNA"/>
</dbReference>
<dbReference type="GO" id="GO:0006308">
    <property type="term" value="P:DNA catabolic process"/>
    <property type="evidence" value="ECO:0007669"/>
    <property type="project" value="InterPro"/>
</dbReference>
<comment type="similarity">
    <text evidence="1">Belongs to the nuclease type I family.</text>
</comment>
<dbReference type="GO" id="GO:0004519">
    <property type="term" value="F:endonuclease activity"/>
    <property type="evidence" value="ECO:0007669"/>
    <property type="project" value="UniProtKB-KW"/>
</dbReference>
<dbReference type="InterPro" id="IPR008947">
    <property type="entry name" value="PLipase_C/P1_nuclease_dom_sf"/>
</dbReference>
<keyword evidence="7" id="KW-0325">Glycoprotein</keyword>
<name>A0A8E2EA98_9PEZI</name>
<evidence type="ECO:0000256" key="5">
    <source>
        <dbReference type="ARBA" id="ARBA00022801"/>
    </source>
</evidence>
<keyword evidence="8" id="KW-0732">Signal</keyword>
<sequence length="309" mass="34728">MMLLLFVLYIILPLSSAWGNLAHRTIALLAQKHFTPSASLYTSSLLKSESLSSASIWADTYKFLPEGRHTSSWHFVDARDAPPHSCNLSYARDCHSNRTCIIAAIVNMTSRVNDERLEDRERTMALKFLLHLIGDLHCPLHAEGLMRGGNDISVLWGGRDTNLHFVWDVLIPQSWTNSSEADENAAAVAWAERLYNMTLVDPYLRGWTVQGPANTVDEVLDLRDNAEELVVRWASEANAWVCRTVLRDGVDGVEGKELSGKYYIEAIPSLEELVSKAGWRLAAWINELARKGALELNGKEQGELKRLRK</sequence>
<dbReference type="SUPFAM" id="SSF48537">
    <property type="entry name" value="Phospholipase C/P1 nuclease"/>
    <property type="match status" value="1"/>
</dbReference>
<dbReference type="OrthoDB" id="441446at2759"/>
<evidence type="ECO:0000256" key="4">
    <source>
        <dbReference type="ARBA" id="ARBA00022759"/>
    </source>
</evidence>
<evidence type="ECO:0000256" key="2">
    <source>
        <dbReference type="ARBA" id="ARBA00022722"/>
    </source>
</evidence>
<protein>
    <submittedName>
        <fullName evidence="9">Phospholipase C/P1 nuclease</fullName>
    </submittedName>
</protein>
<evidence type="ECO:0000313" key="9">
    <source>
        <dbReference type="EMBL" id="OCK80317.1"/>
    </source>
</evidence>
<dbReference type="AlphaFoldDB" id="A0A8E2EA98"/>
<dbReference type="CDD" id="cd11010">
    <property type="entry name" value="S1-P1_nuclease"/>
    <property type="match status" value="1"/>
</dbReference>
<evidence type="ECO:0000256" key="3">
    <source>
        <dbReference type="ARBA" id="ARBA00022723"/>
    </source>
</evidence>
<gene>
    <name evidence="9" type="ORF">K432DRAFT_382322</name>
</gene>
<keyword evidence="3" id="KW-0479">Metal-binding</keyword>
<evidence type="ECO:0000256" key="6">
    <source>
        <dbReference type="ARBA" id="ARBA00023157"/>
    </source>
</evidence>
<keyword evidence="5" id="KW-0378">Hydrolase</keyword>
<reference evidence="9 10" key="1">
    <citation type="journal article" date="2016" name="Nat. Commun.">
        <title>Ectomycorrhizal ecology is imprinted in the genome of the dominant symbiotic fungus Cenococcum geophilum.</title>
        <authorList>
            <consortium name="DOE Joint Genome Institute"/>
            <person name="Peter M."/>
            <person name="Kohler A."/>
            <person name="Ohm R.A."/>
            <person name="Kuo A."/>
            <person name="Krutzmann J."/>
            <person name="Morin E."/>
            <person name="Arend M."/>
            <person name="Barry K.W."/>
            <person name="Binder M."/>
            <person name="Choi C."/>
            <person name="Clum A."/>
            <person name="Copeland A."/>
            <person name="Grisel N."/>
            <person name="Haridas S."/>
            <person name="Kipfer T."/>
            <person name="LaButti K."/>
            <person name="Lindquist E."/>
            <person name="Lipzen A."/>
            <person name="Maire R."/>
            <person name="Meier B."/>
            <person name="Mihaltcheva S."/>
            <person name="Molinier V."/>
            <person name="Murat C."/>
            <person name="Poggeler S."/>
            <person name="Quandt C.A."/>
            <person name="Sperisen C."/>
            <person name="Tritt A."/>
            <person name="Tisserant E."/>
            <person name="Crous P.W."/>
            <person name="Henrissat B."/>
            <person name="Nehls U."/>
            <person name="Egli S."/>
            <person name="Spatafora J.W."/>
            <person name="Grigoriev I.V."/>
            <person name="Martin F.M."/>
        </authorList>
    </citation>
    <scope>NUCLEOTIDE SEQUENCE [LARGE SCALE GENOMIC DNA]</scope>
    <source>
        <strain evidence="9 10">CBS 459.81</strain>
    </source>
</reference>
<proteinExistence type="inferred from homology"/>
<dbReference type="GO" id="GO:0003676">
    <property type="term" value="F:nucleic acid binding"/>
    <property type="evidence" value="ECO:0007669"/>
    <property type="project" value="InterPro"/>
</dbReference>
<dbReference type="Proteomes" id="UP000250266">
    <property type="component" value="Unassembled WGS sequence"/>
</dbReference>
<keyword evidence="2" id="KW-0540">Nuclease</keyword>
<accession>A0A8E2EA98</accession>
<evidence type="ECO:0000313" key="10">
    <source>
        <dbReference type="Proteomes" id="UP000250266"/>
    </source>
</evidence>
<organism evidence="9 10">
    <name type="scientific">Lepidopterella palustris CBS 459.81</name>
    <dbReference type="NCBI Taxonomy" id="1314670"/>
    <lineage>
        <taxon>Eukaryota</taxon>
        <taxon>Fungi</taxon>
        <taxon>Dikarya</taxon>
        <taxon>Ascomycota</taxon>
        <taxon>Pezizomycotina</taxon>
        <taxon>Dothideomycetes</taxon>
        <taxon>Pleosporomycetidae</taxon>
        <taxon>Mytilinidiales</taxon>
        <taxon>Argynnaceae</taxon>
        <taxon>Lepidopterella</taxon>
    </lineage>
</organism>
<feature type="signal peptide" evidence="8">
    <location>
        <begin position="1"/>
        <end position="17"/>
    </location>
</feature>
<dbReference type="PANTHER" id="PTHR33146:SF26">
    <property type="entry name" value="ENDONUCLEASE 4"/>
    <property type="match status" value="1"/>
</dbReference>
<evidence type="ECO:0000256" key="1">
    <source>
        <dbReference type="ARBA" id="ARBA00009547"/>
    </source>
</evidence>
<dbReference type="GO" id="GO:0046872">
    <property type="term" value="F:metal ion binding"/>
    <property type="evidence" value="ECO:0007669"/>
    <property type="project" value="UniProtKB-KW"/>
</dbReference>
<dbReference type="InterPro" id="IPR003154">
    <property type="entry name" value="S1/P1nuclease"/>
</dbReference>
<keyword evidence="4" id="KW-0255">Endonuclease</keyword>
<keyword evidence="10" id="KW-1185">Reference proteome</keyword>
<keyword evidence="6" id="KW-1015">Disulfide bond</keyword>
<evidence type="ECO:0000256" key="8">
    <source>
        <dbReference type="SAM" id="SignalP"/>
    </source>
</evidence>
<evidence type="ECO:0000256" key="7">
    <source>
        <dbReference type="ARBA" id="ARBA00023180"/>
    </source>
</evidence>
<dbReference type="Pfam" id="PF02265">
    <property type="entry name" value="S1-P1_nuclease"/>
    <property type="match status" value="1"/>
</dbReference>
<dbReference type="GO" id="GO:0016788">
    <property type="term" value="F:hydrolase activity, acting on ester bonds"/>
    <property type="evidence" value="ECO:0007669"/>
    <property type="project" value="InterPro"/>
</dbReference>
<feature type="chain" id="PRO_5034849362" evidence="8">
    <location>
        <begin position="18"/>
        <end position="309"/>
    </location>
</feature>
<dbReference type="Gene3D" id="1.10.575.10">
    <property type="entry name" value="P1 Nuclease"/>
    <property type="match status" value="1"/>
</dbReference>